<sequence>MTRSLIAAAVLAISSAAAAQAETEISFYGGWQTSPHSILTGTLPAGVTFPGPVRKRIGWDGKSFTMPPYYGGRVTFWNAGNTGWGFELSHDKAYAGADMAPEFTRLEFTDGHNIITVNYSKRWPNKWKTFTPYLSAGLGVALPHVDVTPTGGTRTYGYQMTGPAMRLTAGASYALNDHWKLFTEYQFTASDNDVSLDGGGDLHTRLITNAINFGVSYGF</sequence>
<proteinExistence type="predicted"/>
<feature type="signal peptide" evidence="2">
    <location>
        <begin position="1"/>
        <end position="19"/>
    </location>
</feature>
<dbReference type="OrthoDB" id="9810784at2"/>
<feature type="chain" id="PRO_5020659190" evidence="2">
    <location>
        <begin position="20"/>
        <end position="219"/>
    </location>
</feature>
<dbReference type="SUPFAM" id="SSF56925">
    <property type="entry name" value="OMPA-like"/>
    <property type="match status" value="1"/>
</dbReference>
<accession>A0A4S3MFU0</accession>
<keyword evidence="5" id="KW-1185">Reference proteome</keyword>
<dbReference type="Gene3D" id="2.40.160.20">
    <property type="match status" value="1"/>
</dbReference>
<comment type="caution">
    <text evidence="4">The sequence shown here is derived from an EMBL/GenBank/DDBJ whole genome shotgun (WGS) entry which is preliminary data.</text>
</comment>
<dbReference type="Proteomes" id="UP000306113">
    <property type="component" value="Unassembled WGS sequence"/>
</dbReference>
<feature type="domain" description="Outer membrane protein beta-barrel" evidence="3">
    <location>
        <begin position="7"/>
        <end position="219"/>
    </location>
</feature>
<gene>
    <name evidence="4" type="ORF">E7681_01820</name>
</gene>
<dbReference type="RefSeq" id="WP_136337548.1">
    <property type="nucleotide sequence ID" value="NZ_SSMD01000001.1"/>
</dbReference>
<dbReference type="EMBL" id="SSMD01000001">
    <property type="protein sequence ID" value="THD76604.1"/>
    <property type="molecule type" value="Genomic_DNA"/>
</dbReference>
<name>A0A4S3MFU0_9RHOB</name>
<reference evidence="4 5" key="1">
    <citation type="submission" date="2019-04" db="EMBL/GenBank/DDBJ databases">
        <title>Draft genome sequence of Youngimonas vesicularis.</title>
        <authorList>
            <person name="Hameed A."/>
        </authorList>
    </citation>
    <scope>NUCLEOTIDE SEQUENCE [LARGE SCALE GENOMIC DNA]</scope>
    <source>
        <strain evidence="4 5">CC-AMW-E</strain>
    </source>
</reference>
<evidence type="ECO:0000256" key="1">
    <source>
        <dbReference type="ARBA" id="ARBA00022729"/>
    </source>
</evidence>
<keyword evidence="1 2" id="KW-0732">Signal</keyword>
<evidence type="ECO:0000313" key="5">
    <source>
        <dbReference type="Proteomes" id="UP000306113"/>
    </source>
</evidence>
<evidence type="ECO:0000259" key="3">
    <source>
        <dbReference type="Pfam" id="PF13505"/>
    </source>
</evidence>
<evidence type="ECO:0000313" key="4">
    <source>
        <dbReference type="EMBL" id="THD76604.1"/>
    </source>
</evidence>
<dbReference type="Pfam" id="PF13505">
    <property type="entry name" value="OMP_b-brl"/>
    <property type="match status" value="1"/>
</dbReference>
<dbReference type="AlphaFoldDB" id="A0A4S3MFU0"/>
<protein>
    <submittedName>
        <fullName evidence="4">Lipid A oxidase</fullName>
    </submittedName>
</protein>
<evidence type="ECO:0000256" key="2">
    <source>
        <dbReference type="SAM" id="SignalP"/>
    </source>
</evidence>
<dbReference type="InterPro" id="IPR027385">
    <property type="entry name" value="Beta-barrel_OMP"/>
</dbReference>
<dbReference type="InterPro" id="IPR011250">
    <property type="entry name" value="OMP/PagP_B-barrel"/>
</dbReference>
<organism evidence="4 5">
    <name type="scientific">Thalassobius vesicularis</name>
    <dbReference type="NCBI Taxonomy" id="1294297"/>
    <lineage>
        <taxon>Bacteria</taxon>
        <taxon>Pseudomonadati</taxon>
        <taxon>Pseudomonadota</taxon>
        <taxon>Alphaproteobacteria</taxon>
        <taxon>Rhodobacterales</taxon>
        <taxon>Roseobacteraceae</taxon>
        <taxon>Thalassovita</taxon>
    </lineage>
</organism>